<sequence>MVQNNWHRNAHIVANLQNLQNAFQEWKFGTIDKVMHEKRRVMARIG</sequence>
<proteinExistence type="predicted"/>
<dbReference type="EMBL" id="LXQA010958450">
    <property type="protein sequence ID" value="MCI78758.1"/>
    <property type="molecule type" value="Genomic_DNA"/>
</dbReference>
<reference evidence="1 2" key="1">
    <citation type="journal article" date="2018" name="Front. Plant Sci.">
        <title>Red Clover (Trifolium pratense) and Zigzag Clover (T. medium) - A Picture of Genomic Similarities and Differences.</title>
        <authorList>
            <person name="Dluhosova J."/>
            <person name="Istvanek J."/>
            <person name="Nedelnik J."/>
            <person name="Repkova J."/>
        </authorList>
    </citation>
    <scope>NUCLEOTIDE SEQUENCE [LARGE SCALE GENOMIC DNA]</scope>
    <source>
        <strain evidence="2">cv. 10/8</strain>
        <tissue evidence="1">Leaf</tissue>
    </source>
</reference>
<accession>A0A392URV1</accession>
<evidence type="ECO:0000313" key="2">
    <source>
        <dbReference type="Proteomes" id="UP000265520"/>
    </source>
</evidence>
<feature type="non-terminal residue" evidence="1">
    <location>
        <position position="46"/>
    </location>
</feature>
<comment type="caution">
    <text evidence="1">The sequence shown here is derived from an EMBL/GenBank/DDBJ whole genome shotgun (WGS) entry which is preliminary data.</text>
</comment>
<gene>
    <name evidence="1" type="ORF">A2U01_0100029</name>
</gene>
<dbReference type="AlphaFoldDB" id="A0A392URV1"/>
<keyword evidence="2" id="KW-1185">Reference proteome</keyword>
<name>A0A392URV1_9FABA</name>
<protein>
    <submittedName>
        <fullName evidence="1">Uncharacterized protein</fullName>
    </submittedName>
</protein>
<evidence type="ECO:0000313" key="1">
    <source>
        <dbReference type="EMBL" id="MCI78758.1"/>
    </source>
</evidence>
<organism evidence="1 2">
    <name type="scientific">Trifolium medium</name>
    <dbReference type="NCBI Taxonomy" id="97028"/>
    <lineage>
        <taxon>Eukaryota</taxon>
        <taxon>Viridiplantae</taxon>
        <taxon>Streptophyta</taxon>
        <taxon>Embryophyta</taxon>
        <taxon>Tracheophyta</taxon>
        <taxon>Spermatophyta</taxon>
        <taxon>Magnoliopsida</taxon>
        <taxon>eudicotyledons</taxon>
        <taxon>Gunneridae</taxon>
        <taxon>Pentapetalae</taxon>
        <taxon>rosids</taxon>
        <taxon>fabids</taxon>
        <taxon>Fabales</taxon>
        <taxon>Fabaceae</taxon>
        <taxon>Papilionoideae</taxon>
        <taxon>50 kb inversion clade</taxon>
        <taxon>NPAAA clade</taxon>
        <taxon>Hologalegina</taxon>
        <taxon>IRL clade</taxon>
        <taxon>Trifolieae</taxon>
        <taxon>Trifolium</taxon>
    </lineage>
</organism>
<dbReference type="Proteomes" id="UP000265520">
    <property type="component" value="Unassembled WGS sequence"/>
</dbReference>